<keyword evidence="3" id="KW-1185">Reference proteome</keyword>
<gene>
    <name evidence="2" type="ORF">ACFONP_00350</name>
</gene>
<proteinExistence type="predicted"/>
<reference evidence="3" key="1">
    <citation type="journal article" date="2019" name="Int. J. Syst. Evol. Microbiol.">
        <title>The Global Catalogue of Microorganisms (GCM) 10K type strain sequencing project: providing services to taxonomists for standard genome sequencing and annotation.</title>
        <authorList>
            <consortium name="The Broad Institute Genomics Platform"/>
            <consortium name="The Broad Institute Genome Sequencing Center for Infectious Disease"/>
            <person name="Wu L."/>
            <person name="Ma J."/>
        </authorList>
    </citation>
    <scope>NUCLEOTIDE SEQUENCE [LARGE SCALE GENOMIC DNA]</scope>
    <source>
        <strain evidence="3">KCTC 22245</strain>
    </source>
</reference>
<dbReference type="Proteomes" id="UP001595607">
    <property type="component" value="Unassembled WGS sequence"/>
</dbReference>
<feature type="transmembrane region" description="Helical" evidence="1">
    <location>
        <begin position="6"/>
        <end position="27"/>
    </location>
</feature>
<feature type="transmembrane region" description="Helical" evidence="1">
    <location>
        <begin position="95"/>
        <end position="117"/>
    </location>
</feature>
<feature type="transmembrane region" description="Helical" evidence="1">
    <location>
        <begin position="69"/>
        <end position="89"/>
    </location>
</feature>
<sequence length="124" mass="13394">MPASLVVAVLTVISVELFLRLPILATIGTVSGSARRSFEVIRAKAISDHWKEQVLPAYSGRMMAGTVRLAVLLVLMFTPFILAGILSSLGGGELYAFMTSLPGIALSVVVAMVYGFARRRFVRH</sequence>
<protein>
    <submittedName>
        <fullName evidence="2">Uncharacterized protein</fullName>
    </submittedName>
</protein>
<comment type="caution">
    <text evidence="2">The sequence shown here is derived from an EMBL/GenBank/DDBJ whole genome shotgun (WGS) entry which is preliminary data.</text>
</comment>
<keyword evidence="1" id="KW-0812">Transmembrane</keyword>
<evidence type="ECO:0000313" key="2">
    <source>
        <dbReference type="EMBL" id="MFC3301178.1"/>
    </source>
</evidence>
<accession>A0ABV7M7X7</accession>
<keyword evidence="1" id="KW-0472">Membrane</keyword>
<evidence type="ECO:0000313" key="3">
    <source>
        <dbReference type="Proteomes" id="UP001595607"/>
    </source>
</evidence>
<keyword evidence="1" id="KW-1133">Transmembrane helix</keyword>
<evidence type="ECO:0000256" key="1">
    <source>
        <dbReference type="SAM" id="Phobius"/>
    </source>
</evidence>
<organism evidence="2 3">
    <name type="scientific">Parvularcula lutaonensis</name>
    <dbReference type="NCBI Taxonomy" id="491923"/>
    <lineage>
        <taxon>Bacteria</taxon>
        <taxon>Pseudomonadati</taxon>
        <taxon>Pseudomonadota</taxon>
        <taxon>Alphaproteobacteria</taxon>
        <taxon>Parvularculales</taxon>
        <taxon>Parvularculaceae</taxon>
        <taxon>Parvularcula</taxon>
    </lineage>
</organism>
<dbReference type="EMBL" id="JBHRVA010000001">
    <property type="protein sequence ID" value="MFC3301178.1"/>
    <property type="molecule type" value="Genomic_DNA"/>
</dbReference>
<name>A0ABV7M7X7_9PROT</name>
<dbReference type="RefSeq" id="WP_189577225.1">
    <property type="nucleotide sequence ID" value="NZ_BMXU01000004.1"/>
</dbReference>